<organism evidence="1 2">
    <name type="scientific">Austropuccinia psidii MF-1</name>
    <dbReference type="NCBI Taxonomy" id="1389203"/>
    <lineage>
        <taxon>Eukaryota</taxon>
        <taxon>Fungi</taxon>
        <taxon>Dikarya</taxon>
        <taxon>Basidiomycota</taxon>
        <taxon>Pucciniomycotina</taxon>
        <taxon>Pucciniomycetes</taxon>
        <taxon>Pucciniales</taxon>
        <taxon>Sphaerophragmiaceae</taxon>
        <taxon>Austropuccinia</taxon>
    </lineage>
</organism>
<protein>
    <submittedName>
        <fullName evidence="1">Uncharacterized protein</fullName>
    </submittedName>
</protein>
<evidence type="ECO:0000313" key="2">
    <source>
        <dbReference type="Proteomes" id="UP000765509"/>
    </source>
</evidence>
<dbReference type="EMBL" id="AVOT02002098">
    <property type="protein sequence ID" value="MBW0469173.1"/>
    <property type="molecule type" value="Genomic_DNA"/>
</dbReference>
<accession>A0A9Q3BQ07</accession>
<gene>
    <name evidence="1" type="ORF">O181_008888</name>
</gene>
<sequence length="247" mass="28498">MDWETGLVPGEIQLAYSTSQNSTTGKSPSLVEKGWSPLLPVDHLKKNLLTIHPTVKDFNNIWKRACDTAARCIAEAKEYDKPRYDKTHKDPDFREGDQVLVSTLNFNKLKGAKKMIYSFVGQWAITRLTGENEIKVRLAEAFSRKHPMFPVSLVKPDHQTGEDRLHSRIKSHTPHNIVEVENCPGPVRKIMKARKNRLNGKDHRKYLVIFKNQIADNDRWLEEDSIPDGDLHLKGLRIFRRDEQSHQ</sequence>
<proteinExistence type="predicted"/>
<keyword evidence="2" id="KW-1185">Reference proteome</keyword>
<dbReference type="Proteomes" id="UP000765509">
    <property type="component" value="Unassembled WGS sequence"/>
</dbReference>
<comment type="caution">
    <text evidence="1">The sequence shown here is derived from an EMBL/GenBank/DDBJ whole genome shotgun (WGS) entry which is preliminary data.</text>
</comment>
<dbReference type="OrthoDB" id="4360000at2759"/>
<dbReference type="AlphaFoldDB" id="A0A9Q3BQ07"/>
<name>A0A9Q3BQ07_9BASI</name>
<evidence type="ECO:0000313" key="1">
    <source>
        <dbReference type="EMBL" id="MBW0469173.1"/>
    </source>
</evidence>
<reference evidence="1" key="1">
    <citation type="submission" date="2021-03" db="EMBL/GenBank/DDBJ databases">
        <title>Draft genome sequence of rust myrtle Austropuccinia psidii MF-1, a brazilian biotype.</title>
        <authorList>
            <person name="Quecine M.C."/>
            <person name="Pachon D.M.R."/>
            <person name="Bonatelli M.L."/>
            <person name="Correr F.H."/>
            <person name="Franceschini L.M."/>
            <person name="Leite T.F."/>
            <person name="Margarido G.R.A."/>
            <person name="Almeida C.A."/>
            <person name="Ferrarezi J.A."/>
            <person name="Labate C.A."/>
        </authorList>
    </citation>
    <scope>NUCLEOTIDE SEQUENCE</scope>
    <source>
        <strain evidence="1">MF-1</strain>
    </source>
</reference>